<reference evidence="11" key="1">
    <citation type="submission" date="2013-06" db="EMBL/GenBank/DDBJ databases">
        <authorList>
            <person name="Zhao Q."/>
        </authorList>
    </citation>
    <scope>NUCLEOTIDE SEQUENCE</scope>
    <source>
        <strain evidence="11">cv. W1943</strain>
    </source>
</reference>
<dbReference type="FunFam" id="3.40.50.300:FF:001371">
    <property type="entry name" value="ABC transporter ATP-binding protein"/>
    <property type="match status" value="1"/>
</dbReference>
<feature type="domain" description="ABC transporter" evidence="8">
    <location>
        <begin position="421"/>
        <end position="658"/>
    </location>
</feature>
<keyword evidence="11" id="KW-1185">Reference proteome</keyword>
<dbReference type="InterPro" id="IPR027417">
    <property type="entry name" value="P-loop_NTPase"/>
</dbReference>
<keyword evidence="2" id="KW-0813">Transport</keyword>
<dbReference type="Pfam" id="PF00005">
    <property type="entry name" value="ABC_tran"/>
    <property type="match status" value="1"/>
</dbReference>
<dbReference type="AlphaFoldDB" id="A0A0E0P8X1"/>
<evidence type="ECO:0000313" key="10">
    <source>
        <dbReference type="EnsemblPlants" id="ORUFI04G13140.2"/>
    </source>
</evidence>
<evidence type="ECO:0008006" key="12">
    <source>
        <dbReference type="Google" id="ProtNLM"/>
    </source>
</evidence>
<keyword evidence="7" id="KW-0472">Membrane</keyword>
<dbReference type="PANTHER" id="PTHR24221:SF630">
    <property type="entry name" value="ABC TRANSPORTER B FAMILY MEMBER 29, CHLOROPLASTIC"/>
    <property type="match status" value="1"/>
</dbReference>
<dbReference type="InterPro" id="IPR003439">
    <property type="entry name" value="ABC_transporter-like_ATP-bd"/>
</dbReference>
<dbReference type="PROSITE" id="PS50929">
    <property type="entry name" value="ABC_TM1F"/>
    <property type="match status" value="1"/>
</dbReference>
<comment type="subcellular location">
    <subcellularLocation>
        <location evidence="1">Membrane</location>
        <topology evidence="1">Multi-pass membrane protein</topology>
    </subcellularLocation>
</comment>
<dbReference type="PROSITE" id="PS50893">
    <property type="entry name" value="ABC_TRANSPORTER_2"/>
    <property type="match status" value="1"/>
</dbReference>
<keyword evidence="4" id="KW-0547">Nucleotide-binding</keyword>
<keyword evidence="6" id="KW-1133">Transmembrane helix</keyword>
<dbReference type="InterPro" id="IPR011527">
    <property type="entry name" value="ABC1_TM_dom"/>
</dbReference>
<evidence type="ECO:0000313" key="11">
    <source>
        <dbReference type="Proteomes" id="UP000008022"/>
    </source>
</evidence>
<dbReference type="Gramene" id="ORUFI04G13140.2">
    <property type="protein sequence ID" value="ORUFI04G13140.2"/>
    <property type="gene ID" value="ORUFI04G13140"/>
</dbReference>
<evidence type="ECO:0000256" key="5">
    <source>
        <dbReference type="ARBA" id="ARBA00022840"/>
    </source>
</evidence>
<sequence length="664" mass="71423">MEVVSSNLEDNFWDPPGIDCDSTEPFYSVASCSRTTRIACHASLLPHGAALRALATAMATPTPMPHTPISSQTLTLAPHVSRRRCGGSVRARTLALPATPASACSFRLRATAARDSPLPSLFDEAFPFVAVEWKTIVKGWACAAAAVYCLSRAVPAAGRLPRALAACGGGAAEAFKGGFALAGLAAARSAAAYVQQALLWEAALRAAGRLRERAFEGVLARDLAFFEGSGGLSAGDIAHRITDEADDVADAVYSVLNTIVPTSLQLIAMGHQMVTINPLLSMVAATVIPCMWLVIASLGRRLRQISKEAHISLAMLTVYLNDVLPSMLTVKANNGEGKEISRFQNLVIVDLKNNLSKKKMKAFIPQVVRTTYIGGLDFGKAYNEYKQGEPALDRIFDLTRFIPEVRDKATAVHLKYVKGDINFHDVTFQYIDGMPPILDGVNLHIRSGETIAFVGPSGGGKTTLAKLLLRLYQPQSGYILLDNCDIRDIQLQCLRTHIAFVSQDAMLLSGTIAENIAYGDPMGAIDMSKVESAAKIANAEEFIKMLPGGYNSYVGQKGSSLSGGQKQRLSIARAIYQNSSVLILDEATSALDSRSEILVKEALTNLMANHTVLVIAHRLEMILMADRIVLLEGGKLREITKSSFLSRDSQFSSPQGSSPKLGEV</sequence>
<feature type="domain" description="ABC transmembrane type-1" evidence="9">
    <location>
        <begin position="178"/>
        <end position="364"/>
    </location>
</feature>
<evidence type="ECO:0000256" key="6">
    <source>
        <dbReference type="ARBA" id="ARBA00022989"/>
    </source>
</evidence>
<dbReference type="Pfam" id="PF00664">
    <property type="entry name" value="ABC_membrane"/>
    <property type="match status" value="1"/>
</dbReference>
<organism evidence="10 11">
    <name type="scientific">Oryza rufipogon</name>
    <name type="common">Brownbeard rice</name>
    <name type="synonym">Asian wild rice</name>
    <dbReference type="NCBI Taxonomy" id="4529"/>
    <lineage>
        <taxon>Eukaryota</taxon>
        <taxon>Viridiplantae</taxon>
        <taxon>Streptophyta</taxon>
        <taxon>Embryophyta</taxon>
        <taxon>Tracheophyta</taxon>
        <taxon>Spermatophyta</taxon>
        <taxon>Magnoliopsida</taxon>
        <taxon>Liliopsida</taxon>
        <taxon>Poales</taxon>
        <taxon>Poaceae</taxon>
        <taxon>BOP clade</taxon>
        <taxon>Oryzoideae</taxon>
        <taxon>Oryzeae</taxon>
        <taxon>Oryzinae</taxon>
        <taxon>Oryza</taxon>
    </lineage>
</organism>
<evidence type="ECO:0000256" key="3">
    <source>
        <dbReference type="ARBA" id="ARBA00022692"/>
    </source>
</evidence>
<dbReference type="CDD" id="cd07346">
    <property type="entry name" value="ABC_6TM_exporters"/>
    <property type="match status" value="1"/>
</dbReference>
<dbReference type="SUPFAM" id="SSF90123">
    <property type="entry name" value="ABC transporter transmembrane region"/>
    <property type="match status" value="1"/>
</dbReference>
<dbReference type="InterPro" id="IPR036640">
    <property type="entry name" value="ABC1_TM_sf"/>
</dbReference>
<dbReference type="Gene3D" id="3.40.50.300">
    <property type="entry name" value="P-loop containing nucleotide triphosphate hydrolases"/>
    <property type="match status" value="1"/>
</dbReference>
<dbReference type="SUPFAM" id="SSF52540">
    <property type="entry name" value="P-loop containing nucleoside triphosphate hydrolases"/>
    <property type="match status" value="1"/>
</dbReference>
<dbReference type="GO" id="GO:0016887">
    <property type="term" value="F:ATP hydrolysis activity"/>
    <property type="evidence" value="ECO:0007669"/>
    <property type="project" value="InterPro"/>
</dbReference>
<evidence type="ECO:0000256" key="4">
    <source>
        <dbReference type="ARBA" id="ARBA00022741"/>
    </source>
</evidence>
<evidence type="ECO:0000256" key="2">
    <source>
        <dbReference type="ARBA" id="ARBA00022448"/>
    </source>
</evidence>
<dbReference type="InterPro" id="IPR017871">
    <property type="entry name" value="ABC_transporter-like_CS"/>
</dbReference>
<keyword evidence="3" id="KW-0812">Transmembrane</keyword>
<accession>A0A0E0P8X1</accession>
<dbReference type="GO" id="GO:0005524">
    <property type="term" value="F:ATP binding"/>
    <property type="evidence" value="ECO:0007669"/>
    <property type="project" value="UniProtKB-KW"/>
</dbReference>
<dbReference type="PROSITE" id="PS00211">
    <property type="entry name" value="ABC_TRANSPORTER_1"/>
    <property type="match status" value="1"/>
</dbReference>
<dbReference type="Proteomes" id="UP000008022">
    <property type="component" value="Unassembled WGS sequence"/>
</dbReference>
<evidence type="ECO:0000256" key="7">
    <source>
        <dbReference type="ARBA" id="ARBA00023136"/>
    </source>
</evidence>
<evidence type="ECO:0000259" key="9">
    <source>
        <dbReference type="PROSITE" id="PS50929"/>
    </source>
</evidence>
<dbReference type="GO" id="GO:0016020">
    <property type="term" value="C:membrane"/>
    <property type="evidence" value="ECO:0007669"/>
    <property type="project" value="UniProtKB-SubCell"/>
</dbReference>
<dbReference type="EnsemblPlants" id="ORUFI04G13140.2">
    <property type="protein sequence ID" value="ORUFI04G13140.2"/>
    <property type="gene ID" value="ORUFI04G13140"/>
</dbReference>
<evidence type="ECO:0000256" key="1">
    <source>
        <dbReference type="ARBA" id="ARBA00004141"/>
    </source>
</evidence>
<dbReference type="InterPro" id="IPR039421">
    <property type="entry name" value="Type_1_exporter"/>
</dbReference>
<dbReference type="GO" id="GO:0140359">
    <property type="term" value="F:ABC-type transporter activity"/>
    <property type="evidence" value="ECO:0007669"/>
    <property type="project" value="InterPro"/>
</dbReference>
<dbReference type="FunFam" id="1.20.1560.10:FF:000096">
    <property type="entry name" value="ABC transporter related"/>
    <property type="match status" value="1"/>
</dbReference>
<protein>
    <recommendedName>
        <fullName evidence="12">ABC transporter domain-containing protein</fullName>
    </recommendedName>
</protein>
<dbReference type="Gene3D" id="1.20.1560.10">
    <property type="entry name" value="ABC transporter type 1, transmembrane domain"/>
    <property type="match status" value="2"/>
</dbReference>
<keyword evidence="5" id="KW-0067">ATP-binding</keyword>
<dbReference type="SMART" id="SM00382">
    <property type="entry name" value="AAA"/>
    <property type="match status" value="1"/>
</dbReference>
<name>A0A0E0P8X1_ORYRU</name>
<dbReference type="InterPro" id="IPR003593">
    <property type="entry name" value="AAA+_ATPase"/>
</dbReference>
<dbReference type="PANTHER" id="PTHR24221">
    <property type="entry name" value="ATP-BINDING CASSETTE SUB-FAMILY B"/>
    <property type="match status" value="1"/>
</dbReference>
<evidence type="ECO:0000259" key="8">
    <source>
        <dbReference type="PROSITE" id="PS50893"/>
    </source>
</evidence>
<proteinExistence type="predicted"/>
<reference evidence="10" key="2">
    <citation type="submission" date="2015-06" db="UniProtKB">
        <authorList>
            <consortium name="EnsemblPlants"/>
        </authorList>
    </citation>
    <scope>IDENTIFICATION</scope>
</reference>